<dbReference type="Proteomes" id="UP000092247">
    <property type="component" value="Unassembled WGS sequence"/>
</dbReference>
<organism evidence="2 3">
    <name type="scientific">Morganella psychrotolerans</name>
    <dbReference type="NCBI Taxonomy" id="368603"/>
    <lineage>
        <taxon>Bacteria</taxon>
        <taxon>Pseudomonadati</taxon>
        <taxon>Pseudomonadota</taxon>
        <taxon>Gammaproteobacteria</taxon>
        <taxon>Enterobacterales</taxon>
        <taxon>Morganellaceae</taxon>
        <taxon>Morganella</taxon>
    </lineage>
</organism>
<reference evidence="2 3" key="1">
    <citation type="submission" date="2016-06" db="EMBL/GenBank/DDBJ databases">
        <authorList>
            <person name="Kjaerup R.B."/>
            <person name="Dalgaard T.S."/>
            <person name="Juul-Madsen H.R."/>
        </authorList>
    </citation>
    <scope>NUCLEOTIDE SEQUENCE [LARGE SCALE GENOMIC DNA]</scope>
    <source>
        <strain evidence="2 3">GCSL-Mp3</strain>
    </source>
</reference>
<comment type="caution">
    <text evidence="2">The sequence shown here is derived from an EMBL/GenBank/DDBJ whole genome shotgun (WGS) entry which is preliminary data.</text>
</comment>
<feature type="chain" id="PRO_5008609907" description="Lipoprotein" evidence="1">
    <location>
        <begin position="19"/>
        <end position="140"/>
    </location>
</feature>
<feature type="signal peptide" evidence="1">
    <location>
        <begin position="1"/>
        <end position="18"/>
    </location>
</feature>
<sequence length="140" mass="15039">MKKLLLITVFTLAGCATSAVNPDLARVAPKDRVFTSDAKSENTGSVTVIRDSGMVGGGCFATVFIDGERAAKLDPSEKTTFNVKEGEHILGASLEGRGLCSSGAARQEREFNINSGDNKYYRIFTDQNGNMDIKPTTLSR</sequence>
<keyword evidence="1" id="KW-0732">Signal</keyword>
<protein>
    <recommendedName>
        <fullName evidence="4">Lipoprotein</fullName>
    </recommendedName>
</protein>
<evidence type="ECO:0000313" key="3">
    <source>
        <dbReference type="Proteomes" id="UP000092247"/>
    </source>
</evidence>
<evidence type="ECO:0008006" key="4">
    <source>
        <dbReference type="Google" id="ProtNLM"/>
    </source>
</evidence>
<dbReference type="RefSeq" id="WP_067420793.1">
    <property type="nucleotide sequence ID" value="NZ_LZEX01000001.1"/>
</dbReference>
<evidence type="ECO:0000256" key="1">
    <source>
        <dbReference type="SAM" id="SignalP"/>
    </source>
</evidence>
<dbReference type="AlphaFoldDB" id="A0A1B8HPR3"/>
<dbReference type="PROSITE" id="PS51257">
    <property type="entry name" value="PROKAR_LIPOPROTEIN"/>
    <property type="match status" value="1"/>
</dbReference>
<dbReference type="EMBL" id="LZEX01000001">
    <property type="protein sequence ID" value="OBU11486.1"/>
    <property type="molecule type" value="Genomic_DNA"/>
</dbReference>
<gene>
    <name evidence="2" type="ORF">AYY17_01820</name>
</gene>
<evidence type="ECO:0000313" key="2">
    <source>
        <dbReference type="EMBL" id="OBU11486.1"/>
    </source>
</evidence>
<accession>A0A1B8HPR3</accession>
<proteinExistence type="predicted"/>
<name>A0A1B8HPR3_9GAMM</name>